<name>A0A2W5N6W0_RHOSU</name>
<dbReference type="AlphaFoldDB" id="A0A2W5N6W0"/>
<keyword evidence="1" id="KW-0175">Coiled coil</keyword>
<evidence type="ECO:0000313" key="3">
    <source>
        <dbReference type="Proteomes" id="UP000249185"/>
    </source>
</evidence>
<proteinExistence type="predicted"/>
<protein>
    <submittedName>
        <fullName evidence="2">Uncharacterized protein</fullName>
    </submittedName>
</protein>
<organism evidence="2 3">
    <name type="scientific">Rhodovulum sulfidophilum</name>
    <name type="common">Rhodobacter sulfidophilus</name>
    <dbReference type="NCBI Taxonomy" id="35806"/>
    <lineage>
        <taxon>Bacteria</taxon>
        <taxon>Pseudomonadati</taxon>
        <taxon>Pseudomonadota</taxon>
        <taxon>Alphaproteobacteria</taxon>
        <taxon>Rhodobacterales</taxon>
        <taxon>Paracoccaceae</taxon>
        <taxon>Rhodovulum</taxon>
    </lineage>
</organism>
<dbReference type="EMBL" id="QFPW01000008">
    <property type="protein sequence ID" value="PZQ49236.1"/>
    <property type="molecule type" value="Genomic_DNA"/>
</dbReference>
<feature type="coiled-coil region" evidence="1">
    <location>
        <begin position="12"/>
        <end position="39"/>
    </location>
</feature>
<gene>
    <name evidence="2" type="ORF">DI556_11840</name>
</gene>
<evidence type="ECO:0000256" key="1">
    <source>
        <dbReference type="SAM" id="Coils"/>
    </source>
</evidence>
<comment type="caution">
    <text evidence="2">The sequence shown here is derived from an EMBL/GenBank/DDBJ whole genome shotgun (WGS) entry which is preliminary data.</text>
</comment>
<reference evidence="2 3" key="1">
    <citation type="submission" date="2017-08" db="EMBL/GenBank/DDBJ databases">
        <title>Infants hospitalized years apart are colonized by the same room-sourced microbial strains.</title>
        <authorList>
            <person name="Brooks B."/>
            <person name="Olm M.R."/>
            <person name="Firek B.A."/>
            <person name="Baker R."/>
            <person name="Thomas B.C."/>
            <person name="Morowitz M.J."/>
            <person name="Banfield J.F."/>
        </authorList>
    </citation>
    <scope>NUCLEOTIDE SEQUENCE [LARGE SCALE GENOMIC DNA]</scope>
    <source>
        <strain evidence="2">S2_005_002_R2_34</strain>
    </source>
</reference>
<dbReference type="Proteomes" id="UP000249185">
    <property type="component" value="Unassembled WGS sequence"/>
</dbReference>
<evidence type="ECO:0000313" key="2">
    <source>
        <dbReference type="EMBL" id="PZQ49236.1"/>
    </source>
</evidence>
<sequence>MTEVENLMLEHLKRFQAQLSRVEEKVEETAADIRSVKQHMAAFLTSEVNRDASMASFKLRLERIERRLDLYEG</sequence>
<accession>A0A2W5N6W0</accession>